<evidence type="ECO:0000313" key="1">
    <source>
        <dbReference type="EMBL" id="MET3580162.1"/>
    </source>
</evidence>
<dbReference type="EMBL" id="JBEPMC010000005">
    <property type="protein sequence ID" value="MET3580162.1"/>
    <property type="molecule type" value="Genomic_DNA"/>
</dbReference>
<protein>
    <submittedName>
        <fullName evidence="1">Sarcosine oxidase subunit gamma</fullName>
        <ecNumber evidence="1">1.5.3.1</ecNumber>
    </submittedName>
</protein>
<evidence type="ECO:0000313" key="2">
    <source>
        <dbReference type="Proteomes" id="UP001549204"/>
    </source>
</evidence>
<keyword evidence="1" id="KW-0560">Oxidoreductase</keyword>
<accession>A0ABV2GQ11</accession>
<dbReference type="GO" id="GO:0008115">
    <property type="term" value="F:sarcosine oxidase activity"/>
    <property type="evidence" value="ECO:0007669"/>
    <property type="project" value="UniProtKB-EC"/>
</dbReference>
<comment type="caution">
    <text evidence="1">The sequence shown here is derived from an EMBL/GenBank/DDBJ whole genome shotgun (WGS) entry which is preliminary data.</text>
</comment>
<reference evidence="1 2" key="1">
    <citation type="submission" date="2024-06" db="EMBL/GenBank/DDBJ databases">
        <title>Genomic Encyclopedia of Type Strains, Phase IV (KMG-IV): sequencing the most valuable type-strain genomes for metagenomic binning, comparative biology and taxonomic classification.</title>
        <authorList>
            <person name="Goeker M."/>
        </authorList>
    </citation>
    <scope>NUCLEOTIDE SEQUENCE [LARGE SCALE GENOMIC DNA]</scope>
    <source>
        <strain evidence="1 2">DSM 100022</strain>
    </source>
</reference>
<keyword evidence="2" id="KW-1185">Reference proteome</keyword>
<dbReference type="SUPFAM" id="SSF103025">
    <property type="entry name" value="Folate-binding domain"/>
    <property type="match status" value="1"/>
</dbReference>
<proteinExistence type="predicted"/>
<gene>
    <name evidence="1" type="ORF">ABID19_003200</name>
</gene>
<dbReference type="Pfam" id="PF04268">
    <property type="entry name" value="SoxG"/>
    <property type="match status" value="1"/>
</dbReference>
<sequence length="178" mass="19086">MSDFELIHRVVLSSATPLRSERIQLTPLPEGTVLQVFGPAAHAGSLAHAAARAGLSLRANGPGQWYLVGDETTTRDVLAELTSGLPDGFTVVEQNHGRVRIAVEGDAVKAVLAKGTGVDLSQFEIGHATTTLIGHISAHISRTSADRFELMPLRSFAESLWHDLEKMAAEYVVVPSRP</sequence>
<dbReference type="InterPro" id="IPR027266">
    <property type="entry name" value="TrmE/GcvT-like"/>
</dbReference>
<name>A0ABV2GQ11_9HYPH</name>
<dbReference type="RefSeq" id="WP_354491897.1">
    <property type="nucleotide sequence ID" value="NZ_JBEPMC010000005.1"/>
</dbReference>
<dbReference type="InterPro" id="IPR007375">
    <property type="entry name" value="SoxG"/>
</dbReference>
<dbReference type="EC" id="1.5.3.1" evidence="1"/>
<dbReference type="Gene3D" id="3.30.1360.120">
    <property type="entry name" value="Probable tRNA modification gtpase trme, domain 1"/>
    <property type="match status" value="1"/>
</dbReference>
<dbReference type="Proteomes" id="UP001549204">
    <property type="component" value="Unassembled WGS sequence"/>
</dbReference>
<organism evidence="1 2">
    <name type="scientific">Mesorhizobium robiniae</name>
    <dbReference type="NCBI Taxonomy" id="559315"/>
    <lineage>
        <taxon>Bacteria</taxon>
        <taxon>Pseudomonadati</taxon>
        <taxon>Pseudomonadota</taxon>
        <taxon>Alphaproteobacteria</taxon>
        <taxon>Hyphomicrobiales</taxon>
        <taxon>Phyllobacteriaceae</taxon>
        <taxon>Mesorhizobium</taxon>
    </lineage>
</organism>